<keyword evidence="3 7" id="KW-0489">Methyltransferase</keyword>
<comment type="caution">
    <text evidence="7">Lacks conserved residue(s) required for the propagation of feature annotation.</text>
</comment>
<name>A0AAJ1BA53_9ACTO</name>
<evidence type="ECO:0000313" key="10">
    <source>
        <dbReference type="Proteomes" id="UP001200537"/>
    </source>
</evidence>
<evidence type="ECO:0000256" key="2">
    <source>
        <dbReference type="ARBA" id="ARBA00003015"/>
    </source>
</evidence>
<dbReference type="GO" id="GO:0043527">
    <property type="term" value="C:tRNA methyltransferase complex"/>
    <property type="evidence" value="ECO:0007669"/>
    <property type="project" value="TreeGrafter"/>
</dbReference>
<dbReference type="PANTHER" id="PTHR23417:SF14">
    <property type="entry name" value="PENTACOTRIPEPTIDE-REPEAT REGION OF PRORP DOMAIN-CONTAINING PROTEIN"/>
    <property type="match status" value="1"/>
</dbReference>
<evidence type="ECO:0000313" key="9">
    <source>
        <dbReference type="EMBL" id="MCG4616969.1"/>
    </source>
</evidence>
<evidence type="ECO:0000256" key="4">
    <source>
        <dbReference type="ARBA" id="ARBA00022679"/>
    </source>
</evidence>
<reference evidence="9" key="1">
    <citation type="submission" date="2022-01" db="EMBL/GenBank/DDBJ databases">
        <title>Collection of gut derived symbiotic bacterial strains cultured from healthy donors.</title>
        <authorList>
            <person name="Lin H."/>
            <person name="Kohout C."/>
            <person name="Waligurski E."/>
            <person name="Pamer E.G."/>
        </authorList>
    </citation>
    <scope>NUCLEOTIDE SEQUENCE</scope>
    <source>
        <strain evidence="9">DFI.7.46</strain>
    </source>
</reference>
<keyword evidence="4 7" id="KW-0808">Transferase</keyword>
<dbReference type="GO" id="GO:0008176">
    <property type="term" value="F:tRNA (guanine(46)-N7)-methyltransferase activity"/>
    <property type="evidence" value="ECO:0007669"/>
    <property type="project" value="UniProtKB-UniRule"/>
</dbReference>
<dbReference type="HAMAP" id="MF_01057">
    <property type="entry name" value="tRNA_methyltr_TrmB"/>
    <property type="match status" value="1"/>
</dbReference>
<evidence type="ECO:0000256" key="3">
    <source>
        <dbReference type="ARBA" id="ARBA00022603"/>
    </source>
</evidence>
<dbReference type="InterPro" id="IPR029063">
    <property type="entry name" value="SAM-dependent_MTases_sf"/>
</dbReference>
<feature type="binding site" evidence="7">
    <location>
        <position position="106"/>
    </location>
    <ligand>
        <name>S-adenosyl-L-methionine</name>
        <dbReference type="ChEBI" id="CHEBI:59789"/>
    </ligand>
</feature>
<proteinExistence type="inferred from homology"/>
<dbReference type="Pfam" id="PF02390">
    <property type="entry name" value="Methyltransf_4"/>
    <property type="match status" value="1"/>
</dbReference>
<protein>
    <recommendedName>
        <fullName evidence="7">tRNA (guanine-N(7)-)-methyltransferase</fullName>
        <ecNumber evidence="7">2.1.1.33</ecNumber>
    </recommendedName>
    <alternativeName>
        <fullName evidence="7">tRNA (guanine(46)-N(7))-methyltransferase</fullName>
    </alternativeName>
    <alternativeName>
        <fullName evidence="7">tRNA(m7G46)-methyltransferase</fullName>
    </alternativeName>
</protein>
<accession>A0AAJ1BA53</accession>
<keyword evidence="5 7" id="KW-0949">S-adenosyl-L-methionine</keyword>
<feature type="compositionally biased region" description="Acidic residues" evidence="8">
    <location>
        <begin position="1"/>
        <end position="23"/>
    </location>
</feature>
<gene>
    <name evidence="7 9" type="primary">trmB</name>
    <name evidence="9" type="ORF">L0M99_00465</name>
</gene>
<organism evidence="9 10">
    <name type="scientific">Varibaculum cambriense</name>
    <dbReference type="NCBI Taxonomy" id="184870"/>
    <lineage>
        <taxon>Bacteria</taxon>
        <taxon>Bacillati</taxon>
        <taxon>Actinomycetota</taxon>
        <taxon>Actinomycetes</taxon>
        <taxon>Actinomycetales</taxon>
        <taxon>Actinomycetaceae</taxon>
        <taxon>Varibaculum</taxon>
    </lineage>
</organism>
<feature type="binding site" evidence="7">
    <location>
        <position position="158"/>
    </location>
    <ligand>
        <name>S-adenosyl-L-methionine</name>
        <dbReference type="ChEBI" id="CHEBI:59789"/>
    </ligand>
</feature>
<dbReference type="InterPro" id="IPR003358">
    <property type="entry name" value="tRNA_(Gua-N-7)_MeTrfase_Trmb"/>
</dbReference>
<comment type="function">
    <text evidence="2 7">Catalyzes the formation of N(7)-methylguanine at position 46 (m7G46) in tRNA.</text>
</comment>
<dbReference type="CDD" id="cd02440">
    <property type="entry name" value="AdoMet_MTases"/>
    <property type="match status" value="1"/>
</dbReference>
<evidence type="ECO:0000256" key="5">
    <source>
        <dbReference type="ARBA" id="ARBA00022691"/>
    </source>
</evidence>
<dbReference type="EC" id="2.1.1.33" evidence="7"/>
<dbReference type="SUPFAM" id="SSF53335">
    <property type="entry name" value="S-adenosyl-L-methionine-dependent methyltransferases"/>
    <property type="match status" value="1"/>
</dbReference>
<evidence type="ECO:0000256" key="7">
    <source>
        <dbReference type="HAMAP-Rule" id="MF_01057"/>
    </source>
</evidence>
<feature type="binding site" evidence="7">
    <location>
        <position position="131"/>
    </location>
    <ligand>
        <name>S-adenosyl-L-methionine</name>
        <dbReference type="ChEBI" id="CHEBI:59789"/>
    </ligand>
</feature>
<comment type="catalytic activity">
    <reaction evidence="1 7">
        <text>guanosine(46) in tRNA + S-adenosyl-L-methionine = N(7)-methylguanosine(46) in tRNA + S-adenosyl-L-homocysteine</text>
        <dbReference type="Rhea" id="RHEA:42708"/>
        <dbReference type="Rhea" id="RHEA-COMP:10188"/>
        <dbReference type="Rhea" id="RHEA-COMP:10189"/>
        <dbReference type="ChEBI" id="CHEBI:57856"/>
        <dbReference type="ChEBI" id="CHEBI:59789"/>
        <dbReference type="ChEBI" id="CHEBI:74269"/>
        <dbReference type="ChEBI" id="CHEBI:74480"/>
        <dbReference type="EC" id="2.1.1.33"/>
    </reaction>
</comment>
<dbReference type="InterPro" id="IPR055361">
    <property type="entry name" value="tRNA_methyltr_TrmB_bact"/>
</dbReference>
<feature type="binding site" evidence="7">
    <location>
        <position position="185"/>
    </location>
    <ligand>
        <name>substrate</name>
    </ligand>
</feature>
<feature type="binding site" evidence="7">
    <location>
        <position position="181"/>
    </location>
    <ligand>
        <name>S-adenosyl-L-methionine</name>
        <dbReference type="ChEBI" id="CHEBI:59789"/>
    </ligand>
</feature>
<evidence type="ECO:0000256" key="8">
    <source>
        <dbReference type="SAM" id="MobiDB-lite"/>
    </source>
</evidence>
<evidence type="ECO:0000256" key="1">
    <source>
        <dbReference type="ARBA" id="ARBA00000142"/>
    </source>
</evidence>
<comment type="similarity">
    <text evidence="7">Belongs to the class I-like SAM-binding methyltransferase superfamily. TrmB family.</text>
</comment>
<evidence type="ECO:0000256" key="6">
    <source>
        <dbReference type="ARBA" id="ARBA00022694"/>
    </source>
</evidence>
<comment type="pathway">
    <text evidence="7">tRNA modification; N(7)-methylguanine-tRNA biosynthesis.</text>
</comment>
<dbReference type="EMBL" id="JAKNHJ010000001">
    <property type="protein sequence ID" value="MCG4616969.1"/>
    <property type="molecule type" value="Genomic_DNA"/>
</dbReference>
<dbReference type="AlphaFoldDB" id="A0AAJ1BA53"/>
<keyword evidence="6 7" id="KW-0819">tRNA processing</keyword>
<dbReference type="PANTHER" id="PTHR23417">
    <property type="entry name" value="3-DEOXY-D-MANNO-OCTULOSONIC-ACID TRANSFERASE/TRNA GUANINE-N 7 - -METHYLTRANSFERASE"/>
    <property type="match status" value="1"/>
</dbReference>
<dbReference type="PROSITE" id="PS51625">
    <property type="entry name" value="SAM_MT_TRMB"/>
    <property type="match status" value="1"/>
</dbReference>
<feature type="binding site" evidence="7">
    <location>
        <begin position="266"/>
        <end position="269"/>
    </location>
    <ligand>
        <name>substrate</name>
    </ligand>
</feature>
<sequence length="288" mass="32142">MSEELSEREEATENLVSEEELTEGETGGQAQEIDLSSPEGRYLARSKSFVSRARQLSDSLQHTWDAHAGDYVVAVPVGAGHTAVAEDAKPLSFKRLFDRNAVVRLEIGTGNGDQIVSAAVSHPDRDYIGFEVYRPGVAQTVSKAVKAGVDNLRIIEADAAQALPILFQEASLDEVWTFFPDPWRKTKHHKRRLVQAEFAQTVARVLRPGGVWRLATDWSDYAFQMRDVIEDSCDFENPYAGVNPHEEDPDPGRGGFAPRWEGRVMTKFERRAIDAGREVFDLVAQRLS</sequence>
<feature type="binding site" evidence="7">
    <location>
        <position position="217"/>
    </location>
    <ligand>
        <name>substrate</name>
    </ligand>
</feature>
<feature type="region of interest" description="Disordered" evidence="8">
    <location>
        <begin position="1"/>
        <end position="38"/>
    </location>
</feature>
<dbReference type="NCBIfam" id="TIGR00091">
    <property type="entry name" value="tRNA (guanosine(46)-N7)-methyltransferase TrmB"/>
    <property type="match status" value="1"/>
</dbReference>
<dbReference type="RefSeq" id="WP_238127395.1">
    <property type="nucleotide sequence ID" value="NZ_JAKNHJ010000001.1"/>
</dbReference>
<dbReference type="Proteomes" id="UP001200537">
    <property type="component" value="Unassembled WGS sequence"/>
</dbReference>
<comment type="caution">
    <text evidence="9">The sequence shown here is derived from an EMBL/GenBank/DDBJ whole genome shotgun (WGS) entry which is preliminary data.</text>
</comment>
<dbReference type="Gene3D" id="3.40.50.150">
    <property type="entry name" value="Vaccinia Virus protein VP39"/>
    <property type="match status" value="1"/>
</dbReference>